<feature type="transmembrane region" description="Helical" evidence="6">
    <location>
        <begin position="363"/>
        <end position="382"/>
    </location>
</feature>
<feature type="transmembrane region" description="Helical" evidence="6">
    <location>
        <begin position="468"/>
        <end position="489"/>
    </location>
</feature>
<dbReference type="GO" id="GO:0022857">
    <property type="term" value="F:transmembrane transporter activity"/>
    <property type="evidence" value="ECO:0007669"/>
    <property type="project" value="InterPro"/>
</dbReference>
<dbReference type="PROSITE" id="PS50850">
    <property type="entry name" value="MFS"/>
    <property type="match status" value="1"/>
</dbReference>
<evidence type="ECO:0000256" key="2">
    <source>
        <dbReference type="ARBA" id="ARBA00022692"/>
    </source>
</evidence>
<feature type="transmembrane region" description="Helical" evidence="6">
    <location>
        <begin position="246"/>
        <end position="266"/>
    </location>
</feature>
<sequence>MMSGTTSTRSSSDTVIGPHHVLDTRIEEGLHREELRAEQYGGDDPQEPLPKEGDNIPVPAESKSDPYKVQWDGPDDPANPQNWSLARKWGITILCTLMTVNVTFASSAPSAAGAFLAAEFGVSAEVGYLVTSIFLCGYVLGPLLWGPGSEVFGRRIVFRVCLVVYVLFHLGQALAQNIATLLVTRFLTGVFACAPLTICGGVIVDIWDPINRGRATAMFSAGVFVGPVLGPIAGGFLANSFLGWRWVFWIMMIFAGVCTVLALIFLPETYAPVLLQWKAQRLRKADPDANAKLYAEHERSDWSIRGIIHRTLYRPIQMLIQEPILLLVTLYLSLVYGILYALFEALPVIFVGTRGFNIGESGLIFIGVGLGTTFGAYLTVPLSQHYPQLIVKWRGFPPPEERLLGAMIGAPALVVGCFWLGWTGQYPSIHWIVPAIATVPIGASVALIFNGFLSYLVDTYLQYSASAFSANTIVRSCVGAAFPLFTVQMFDKLGINWACTLLGLCCLVLAPSPFLFYKYGTWIRMKSKFSPCPDLLILKEFEAEKAAAEKGADRV</sequence>
<dbReference type="CDD" id="cd17323">
    <property type="entry name" value="MFS_Tpo1_MDR_like"/>
    <property type="match status" value="1"/>
</dbReference>
<feature type="transmembrane region" description="Helical" evidence="6">
    <location>
        <begin position="89"/>
        <end position="106"/>
    </location>
</feature>
<dbReference type="SUPFAM" id="SSF103473">
    <property type="entry name" value="MFS general substrate transporter"/>
    <property type="match status" value="1"/>
</dbReference>
<dbReference type="PANTHER" id="PTHR23502">
    <property type="entry name" value="MAJOR FACILITATOR SUPERFAMILY"/>
    <property type="match status" value="1"/>
</dbReference>
<dbReference type="GO" id="GO:0005886">
    <property type="term" value="C:plasma membrane"/>
    <property type="evidence" value="ECO:0007669"/>
    <property type="project" value="TreeGrafter"/>
</dbReference>
<feature type="compositionally biased region" description="Low complexity" evidence="5">
    <location>
        <begin position="1"/>
        <end position="14"/>
    </location>
</feature>
<keyword evidence="4 6" id="KW-0472">Membrane</keyword>
<feature type="transmembrane region" description="Helical" evidence="6">
    <location>
        <begin position="186"/>
        <end position="207"/>
    </location>
</feature>
<feature type="compositionally biased region" description="Basic and acidic residues" evidence="5">
    <location>
        <begin position="20"/>
        <end position="37"/>
    </location>
</feature>
<evidence type="ECO:0000313" key="9">
    <source>
        <dbReference type="Proteomes" id="UP000313359"/>
    </source>
</evidence>
<feature type="transmembrane region" description="Helical" evidence="6">
    <location>
        <begin position="495"/>
        <end position="517"/>
    </location>
</feature>
<feature type="transmembrane region" description="Helical" evidence="6">
    <location>
        <begin position="126"/>
        <end position="144"/>
    </location>
</feature>
<evidence type="ECO:0000256" key="3">
    <source>
        <dbReference type="ARBA" id="ARBA00022989"/>
    </source>
</evidence>
<gene>
    <name evidence="8" type="ORF">L227DRAFT_595137</name>
</gene>
<dbReference type="InterPro" id="IPR020846">
    <property type="entry name" value="MFS_dom"/>
</dbReference>
<name>A0A5C2RZW1_9APHY</name>
<feature type="transmembrane region" description="Helical" evidence="6">
    <location>
        <begin position="324"/>
        <end position="343"/>
    </location>
</feature>
<proteinExistence type="predicted"/>
<dbReference type="PANTHER" id="PTHR23502:SF74">
    <property type="entry name" value="MAJOR FACILITATOR SUPERFAMILY (MFS) PROFILE DOMAIN-CONTAINING PROTEIN"/>
    <property type="match status" value="1"/>
</dbReference>
<dbReference type="OrthoDB" id="9986881at2759"/>
<keyword evidence="3 6" id="KW-1133">Transmembrane helix</keyword>
<dbReference type="Gene3D" id="1.20.1250.20">
    <property type="entry name" value="MFS general substrate transporter like domains"/>
    <property type="match status" value="1"/>
</dbReference>
<feature type="domain" description="Major facilitator superfamily (MFS) profile" evidence="7">
    <location>
        <begin position="91"/>
        <end position="521"/>
    </location>
</feature>
<keyword evidence="2 6" id="KW-0812">Transmembrane</keyword>
<organism evidence="8 9">
    <name type="scientific">Lentinus tigrinus ALCF2SS1-6</name>
    <dbReference type="NCBI Taxonomy" id="1328759"/>
    <lineage>
        <taxon>Eukaryota</taxon>
        <taxon>Fungi</taxon>
        <taxon>Dikarya</taxon>
        <taxon>Basidiomycota</taxon>
        <taxon>Agaricomycotina</taxon>
        <taxon>Agaricomycetes</taxon>
        <taxon>Polyporales</taxon>
        <taxon>Polyporaceae</taxon>
        <taxon>Lentinus</taxon>
    </lineage>
</organism>
<feature type="transmembrane region" description="Helical" evidence="6">
    <location>
        <begin position="403"/>
        <end position="422"/>
    </location>
</feature>
<evidence type="ECO:0000256" key="6">
    <source>
        <dbReference type="SAM" id="Phobius"/>
    </source>
</evidence>
<accession>A0A5C2RZW1</accession>
<evidence type="ECO:0000259" key="7">
    <source>
        <dbReference type="PROSITE" id="PS50850"/>
    </source>
</evidence>
<feature type="transmembrane region" description="Helical" evidence="6">
    <location>
        <begin position="428"/>
        <end position="456"/>
    </location>
</feature>
<dbReference type="Proteomes" id="UP000313359">
    <property type="component" value="Unassembled WGS sequence"/>
</dbReference>
<feature type="transmembrane region" description="Helical" evidence="6">
    <location>
        <begin position="219"/>
        <end position="240"/>
    </location>
</feature>
<evidence type="ECO:0000256" key="4">
    <source>
        <dbReference type="ARBA" id="ARBA00023136"/>
    </source>
</evidence>
<reference evidence="8" key="1">
    <citation type="journal article" date="2018" name="Genome Biol. Evol.">
        <title>Genomics and development of Lentinus tigrinus, a white-rot wood-decaying mushroom with dimorphic fruiting bodies.</title>
        <authorList>
            <person name="Wu B."/>
            <person name="Xu Z."/>
            <person name="Knudson A."/>
            <person name="Carlson A."/>
            <person name="Chen N."/>
            <person name="Kovaka S."/>
            <person name="LaButti K."/>
            <person name="Lipzen A."/>
            <person name="Pennachio C."/>
            <person name="Riley R."/>
            <person name="Schakwitz W."/>
            <person name="Umezawa K."/>
            <person name="Ohm R.A."/>
            <person name="Grigoriev I.V."/>
            <person name="Nagy L.G."/>
            <person name="Gibbons J."/>
            <person name="Hibbett D."/>
        </authorList>
    </citation>
    <scope>NUCLEOTIDE SEQUENCE [LARGE SCALE GENOMIC DNA]</scope>
    <source>
        <strain evidence="8">ALCF2SS1-6</strain>
    </source>
</reference>
<protein>
    <submittedName>
        <fullName evidence="8">MFS polyamine transporter</fullName>
    </submittedName>
</protein>
<dbReference type="EMBL" id="ML122287">
    <property type="protein sequence ID" value="RPD56538.1"/>
    <property type="molecule type" value="Genomic_DNA"/>
</dbReference>
<dbReference type="STRING" id="1328759.A0A5C2RZW1"/>
<evidence type="ECO:0000256" key="1">
    <source>
        <dbReference type="ARBA" id="ARBA00004141"/>
    </source>
</evidence>
<keyword evidence="9" id="KW-1185">Reference proteome</keyword>
<dbReference type="FunFam" id="1.20.1250.20:FF:000082">
    <property type="entry name" value="MFS multidrug transporter, putative"/>
    <property type="match status" value="1"/>
</dbReference>
<evidence type="ECO:0000313" key="8">
    <source>
        <dbReference type="EMBL" id="RPD56538.1"/>
    </source>
</evidence>
<feature type="region of interest" description="Disordered" evidence="5">
    <location>
        <begin position="1"/>
        <end position="66"/>
    </location>
</feature>
<dbReference type="Pfam" id="PF07690">
    <property type="entry name" value="MFS_1"/>
    <property type="match status" value="1"/>
</dbReference>
<dbReference type="InterPro" id="IPR036259">
    <property type="entry name" value="MFS_trans_sf"/>
</dbReference>
<evidence type="ECO:0000256" key="5">
    <source>
        <dbReference type="SAM" id="MobiDB-lite"/>
    </source>
</evidence>
<feature type="transmembrane region" description="Helical" evidence="6">
    <location>
        <begin position="156"/>
        <end position="174"/>
    </location>
</feature>
<dbReference type="AlphaFoldDB" id="A0A5C2RZW1"/>
<comment type="subcellular location">
    <subcellularLocation>
        <location evidence="1">Membrane</location>
        <topology evidence="1">Multi-pass membrane protein</topology>
    </subcellularLocation>
</comment>
<dbReference type="InterPro" id="IPR011701">
    <property type="entry name" value="MFS"/>
</dbReference>